<dbReference type="AlphaFoldDB" id="A0AA39PBB2"/>
<sequence length="89" mass="10168">DHLQLHALNAACRLSLHNTQLKAWKRFLVAIGTHDIPWLRKLITSELKRGGSVFAVLTKVDCAVQKNYSPRGYKRTDFECSYLIWKLGG</sequence>
<reference evidence="1" key="1">
    <citation type="submission" date="2023-06" db="EMBL/GenBank/DDBJ databases">
        <authorList>
            <consortium name="Lawrence Berkeley National Laboratory"/>
            <person name="Ahrendt S."/>
            <person name="Sahu N."/>
            <person name="Indic B."/>
            <person name="Wong-Bajracharya J."/>
            <person name="Merenyi Z."/>
            <person name="Ke H.-M."/>
            <person name="Monk M."/>
            <person name="Kocsube S."/>
            <person name="Drula E."/>
            <person name="Lipzen A."/>
            <person name="Balint B."/>
            <person name="Henrissat B."/>
            <person name="Andreopoulos B."/>
            <person name="Martin F.M."/>
            <person name="Harder C.B."/>
            <person name="Rigling D."/>
            <person name="Ford K.L."/>
            <person name="Foster G.D."/>
            <person name="Pangilinan J."/>
            <person name="Papanicolaou A."/>
            <person name="Barry K."/>
            <person name="LaButti K."/>
            <person name="Viragh M."/>
            <person name="Koriabine M."/>
            <person name="Yan M."/>
            <person name="Riley R."/>
            <person name="Champramary S."/>
            <person name="Plett K.L."/>
            <person name="Tsai I.J."/>
            <person name="Slot J."/>
            <person name="Sipos G."/>
            <person name="Plett J."/>
            <person name="Nagy L.G."/>
            <person name="Grigoriev I.V."/>
        </authorList>
    </citation>
    <scope>NUCLEOTIDE SEQUENCE</scope>
    <source>
        <strain evidence="1">HWK02</strain>
    </source>
</reference>
<evidence type="ECO:0000313" key="1">
    <source>
        <dbReference type="EMBL" id="KAK0481075.1"/>
    </source>
</evidence>
<name>A0AA39PBB2_9AGAR</name>
<dbReference type="Proteomes" id="UP001175228">
    <property type="component" value="Unassembled WGS sequence"/>
</dbReference>
<feature type="non-terminal residue" evidence="1">
    <location>
        <position position="1"/>
    </location>
</feature>
<dbReference type="EMBL" id="JAUEPU010000075">
    <property type="protein sequence ID" value="KAK0481075.1"/>
    <property type="molecule type" value="Genomic_DNA"/>
</dbReference>
<keyword evidence="2" id="KW-1185">Reference proteome</keyword>
<accession>A0AA39PBB2</accession>
<organism evidence="1 2">
    <name type="scientific">Armillaria luteobubalina</name>
    <dbReference type="NCBI Taxonomy" id="153913"/>
    <lineage>
        <taxon>Eukaryota</taxon>
        <taxon>Fungi</taxon>
        <taxon>Dikarya</taxon>
        <taxon>Basidiomycota</taxon>
        <taxon>Agaricomycotina</taxon>
        <taxon>Agaricomycetes</taxon>
        <taxon>Agaricomycetidae</taxon>
        <taxon>Agaricales</taxon>
        <taxon>Marasmiineae</taxon>
        <taxon>Physalacriaceae</taxon>
        <taxon>Armillaria</taxon>
    </lineage>
</organism>
<comment type="caution">
    <text evidence="1">The sequence shown here is derived from an EMBL/GenBank/DDBJ whole genome shotgun (WGS) entry which is preliminary data.</text>
</comment>
<proteinExistence type="predicted"/>
<evidence type="ECO:0000313" key="2">
    <source>
        <dbReference type="Proteomes" id="UP001175228"/>
    </source>
</evidence>
<feature type="non-terminal residue" evidence="1">
    <location>
        <position position="89"/>
    </location>
</feature>
<gene>
    <name evidence="1" type="ORF">EDD18DRAFT_1024039</name>
</gene>
<protein>
    <submittedName>
        <fullName evidence="1">Uncharacterized protein</fullName>
    </submittedName>
</protein>